<accession>A0A6I6GB52</accession>
<gene>
    <name evidence="1" type="ORF">GLV81_12955</name>
</gene>
<evidence type="ECO:0000313" key="2">
    <source>
        <dbReference type="Proteomes" id="UP000426027"/>
    </source>
</evidence>
<sequence>MAAFEADKRNAIAQDLVLRTIFRRNRKIVIDQNKFRELKIDVLNAKTIYCRADGRLISAVFTNFLLERIDDVTFELKQR</sequence>
<organism evidence="1 2">
    <name type="scientific">Phnomibacter ginsenosidimutans</name>
    <dbReference type="NCBI Taxonomy" id="2676868"/>
    <lineage>
        <taxon>Bacteria</taxon>
        <taxon>Pseudomonadati</taxon>
        <taxon>Bacteroidota</taxon>
        <taxon>Chitinophagia</taxon>
        <taxon>Chitinophagales</taxon>
        <taxon>Chitinophagaceae</taxon>
        <taxon>Phnomibacter</taxon>
    </lineage>
</organism>
<protein>
    <submittedName>
        <fullName evidence="1">Uncharacterized protein</fullName>
    </submittedName>
</protein>
<evidence type="ECO:0000313" key="1">
    <source>
        <dbReference type="EMBL" id="QGW28883.1"/>
    </source>
</evidence>
<dbReference type="EMBL" id="CP046566">
    <property type="protein sequence ID" value="QGW28883.1"/>
    <property type="molecule type" value="Genomic_DNA"/>
</dbReference>
<dbReference type="Proteomes" id="UP000426027">
    <property type="component" value="Chromosome"/>
</dbReference>
<name>A0A6I6GB52_9BACT</name>
<dbReference type="RefSeq" id="WP_157479236.1">
    <property type="nucleotide sequence ID" value="NZ_CP046566.1"/>
</dbReference>
<dbReference type="AlphaFoldDB" id="A0A6I6GB52"/>
<proteinExistence type="predicted"/>
<keyword evidence="2" id="KW-1185">Reference proteome</keyword>
<reference evidence="1 2" key="1">
    <citation type="submission" date="2019-11" db="EMBL/GenBank/DDBJ databases">
        <authorList>
            <person name="Im W.T."/>
        </authorList>
    </citation>
    <scope>NUCLEOTIDE SEQUENCE [LARGE SCALE GENOMIC DNA]</scope>
    <source>
        <strain evidence="1 2">SB-02</strain>
    </source>
</reference>
<dbReference type="KEGG" id="fls:GLV81_12955"/>